<evidence type="ECO:0000256" key="2">
    <source>
        <dbReference type="ARBA" id="ARBA00023054"/>
    </source>
</evidence>
<dbReference type="GO" id="GO:0005739">
    <property type="term" value="C:mitochondrion"/>
    <property type="evidence" value="ECO:0007669"/>
    <property type="project" value="TreeGrafter"/>
</dbReference>
<organism evidence="4 5">
    <name type="scientific">Stentor coeruleus</name>
    <dbReference type="NCBI Taxonomy" id="5963"/>
    <lineage>
        <taxon>Eukaryota</taxon>
        <taxon>Sar</taxon>
        <taxon>Alveolata</taxon>
        <taxon>Ciliophora</taxon>
        <taxon>Postciliodesmatophora</taxon>
        <taxon>Heterotrichea</taxon>
        <taxon>Heterotrichida</taxon>
        <taxon>Stentoridae</taxon>
        <taxon>Stentor</taxon>
    </lineage>
</organism>
<dbReference type="GO" id="GO:0015562">
    <property type="term" value="F:efflux transmembrane transporter activity"/>
    <property type="evidence" value="ECO:0007669"/>
    <property type="project" value="InterPro"/>
</dbReference>
<gene>
    <name evidence="4" type="ORF">SteCoe_10014</name>
</gene>
<reference evidence="4 5" key="1">
    <citation type="submission" date="2016-11" db="EMBL/GenBank/DDBJ databases">
        <title>The macronuclear genome of Stentor coeruleus: a giant cell with tiny introns.</title>
        <authorList>
            <person name="Slabodnick M."/>
            <person name="Ruby J.G."/>
            <person name="Reiff S.B."/>
            <person name="Swart E.C."/>
            <person name="Gosai S."/>
            <person name="Prabakaran S."/>
            <person name="Witkowska E."/>
            <person name="Larue G.E."/>
            <person name="Fisher S."/>
            <person name="Freeman R.M."/>
            <person name="Gunawardena J."/>
            <person name="Chu W."/>
            <person name="Stover N.A."/>
            <person name="Gregory B.D."/>
            <person name="Nowacki M."/>
            <person name="Derisi J."/>
            <person name="Roy S.W."/>
            <person name="Marshall W.F."/>
            <person name="Sood P."/>
        </authorList>
    </citation>
    <scope>NUCLEOTIDE SEQUENCE [LARGE SCALE GENOMIC DNA]</scope>
    <source>
        <strain evidence="4">WM001</strain>
    </source>
</reference>
<evidence type="ECO:0008006" key="6">
    <source>
        <dbReference type="Google" id="ProtNLM"/>
    </source>
</evidence>
<dbReference type="EMBL" id="MPUH01000159">
    <property type="protein sequence ID" value="OMJ88114.1"/>
    <property type="molecule type" value="Genomic_DNA"/>
</dbReference>
<name>A0A1R2CGJ2_9CILI</name>
<accession>A0A1R2CGJ2</accession>
<dbReference type="OrthoDB" id="2129069at2759"/>
<dbReference type="Pfam" id="PF07047">
    <property type="entry name" value="OPA3"/>
    <property type="match status" value="1"/>
</dbReference>
<dbReference type="PANTHER" id="PTHR12499:SF0">
    <property type="entry name" value="OPTIC ATROPHY 3 PROTEIN"/>
    <property type="match status" value="1"/>
</dbReference>
<evidence type="ECO:0000256" key="1">
    <source>
        <dbReference type="ARBA" id="ARBA00007584"/>
    </source>
</evidence>
<keyword evidence="2 3" id="KW-0175">Coiled coil</keyword>
<feature type="coiled-coil region" evidence="3">
    <location>
        <begin position="133"/>
        <end position="172"/>
    </location>
</feature>
<protein>
    <recommendedName>
        <fullName evidence="6">OPA3-like protein</fullName>
    </recommendedName>
</protein>
<keyword evidence="5" id="KW-1185">Reference proteome</keyword>
<evidence type="ECO:0000313" key="5">
    <source>
        <dbReference type="Proteomes" id="UP000187209"/>
    </source>
</evidence>
<sequence length="181" mass="20486">MIPLFKVVSLIIRLFTKPLTNYIKASLKAGGVKRPRSQKVLVFLGQYYHRINIKLTRSLSNMGSTDYIKPLNDEKAMESGAEFIGELLTYGTLLTWGLYEVNKLGHDTKIKEQKVVDQISSLQTNYKSVSSDYEKLCSEVQKIREQLEASEKARAEAENARAEAEKVLMGNKLDNLITDPK</sequence>
<dbReference type="InterPro" id="IPR010754">
    <property type="entry name" value="OPA3-like"/>
</dbReference>
<evidence type="ECO:0000256" key="3">
    <source>
        <dbReference type="SAM" id="Coils"/>
    </source>
</evidence>
<proteinExistence type="inferred from homology"/>
<comment type="caution">
    <text evidence="4">The sequence shown here is derived from an EMBL/GenBank/DDBJ whole genome shotgun (WGS) entry which is preliminary data.</text>
</comment>
<dbReference type="AlphaFoldDB" id="A0A1R2CGJ2"/>
<evidence type="ECO:0000313" key="4">
    <source>
        <dbReference type="EMBL" id="OMJ88114.1"/>
    </source>
</evidence>
<dbReference type="Proteomes" id="UP000187209">
    <property type="component" value="Unassembled WGS sequence"/>
</dbReference>
<dbReference type="PANTHER" id="PTHR12499">
    <property type="entry name" value="OPTIC ATROPHY 3 PROTEIN OPA3"/>
    <property type="match status" value="1"/>
</dbReference>
<comment type="similarity">
    <text evidence="1">Belongs to the OPA3 family.</text>
</comment>
<dbReference type="GO" id="GO:0019216">
    <property type="term" value="P:regulation of lipid metabolic process"/>
    <property type="evidence" value="ECO:0007669"/>
    <property type="project" value="TreeGrafter"/>
</dbReference>